<feature type="chain" id="PRO_5035467029" evidence="10">
    <location>
        <begin position="24"/>
        <end position="530"/>
    </location>
</feature>
<evidence type="ECO:0000313" key="12">
    <source>
        <dbReference type="Proteomes" id="UP000504604"/>
    </source>
</evidence>
<dbReference type="Gramene" id="SIN_1006739.t">
    <property type="protein sequence ID" value="SIN_1006739.t.cds1"/>
    <property type="gene ID" value="SIN_1006739"/>
</dbReference>
<proteinExistence type="inferred from homology"/>
<dbReference type="OrthoDB" id="407275at2759"/>
<dbReference type="GO" id="GO:0016491">
    <property type="term" value="F:oxidoreductase activity"/>
    <property type="evidence" value="ECO:0007669"/>
    <property type="project" value="UniProtKB-KW"/>
</dbReference>
<dbReference type="PANTHER" id="PTHR32448">
    <property type="entry name" value="OS08G0158400 PROTEIN"/>
    <property type="match status" value="1"/>
</dbReference>
<comment type="cofactor">
    <cofactor evidence="1">
        <name>FAD</name>
        <dbReference type="ChEBI" id="CHEBI:57692"/>
    </cofactor>
</comment>
<dbReference type="PROSITE" id="PS00862">
    <property type="entry name" value="OX2_COVAL_FAD"/>
    <property type="match status" value="1"/>
</dbReference>
<keyword evidence="6 10" id="KW-0732">Signal</keyword>
<keyword evidence="9" id="KW-0325">Glycoprotein</keyword>
<sequence length="530" mass="60293">MESLDITCLLLFFSNLLILGASSSQDHNQHFLQCLTDQFQHSNLDPSNVIHTPKDASYDSLLHTQNRRPASTFPLRPLLIITPYHKREIKAVIYCSKKLRAQIRVRSGGHDYEGLSYSSKVPFVILDLRNFRSISINTKDKTAWVEAGATLGQLYYTIARHSKTLAFTAGVCPTVGVGGHISGGGYGMMSRKHSIAVDHVIDAKVMNVDGQILDRRCMSEDLFWAIRGGGGASFGIVLAWKVELITVPETVTVFNVSRTSEHNATHLVHRWQYVAEKIDENLLLRLFLRSFVSPILGKRTIQASFTSLYLGRVHHLLPIMQEKFPELGLVENDCTEMSWIDSVLFFAGVRNESLDILLNRNPPRRPYFKGKSDYVKQPIPINGLKGIWKFLHEEAEIRAELELSPYGGVLSNYSESETPFPHRAGNIFMIHYGIAWNRPGNIALEKHMNWIRRLYSYMAPYVSKNPRAAYSNYRDLDLGMNNEGNTSYEQASVWALKYFRNNFNRLVHVKTQIDPSNFFRNEQSIPPLLS</sequence>
<evidence type="ECO:0000256" key="3">
    <source>
        <dbReference type="ARBA" id="ARBA00005466"/>
    </source>
</evidence>
<feature type="domain" description="FAD-binding PCMH-type" evidence="11">
    <location>
        <begin position="73"/>
        <end position="247"/>
    </location>
</feature>
<evidence type="ECO:0000256" key="6">
    <source>
        <dbReference type="ARBA" id="ARBA00022729"/>
    </source>
</evidence>
<evidence type="ECO:0000256" key="9">
    <source>
        <dbReference type="ARBA" id="ARBA00023180"/>
    </source>
</evidence>
<dbReference type="InterPro" id="IPR012951">
    <property type="entry name" value="BBE"/>
</dbReference>
<dbReference type="InterPro" id="IPR006094">
    <property type="entry name" value="Oxid_FAD_bind_N"/>
</dbReference>
<keyword evidence="8" id="KW-0560">Oxidoreductase</keyword>
<dbReference type="RefSeq" id="XP_020554198.1">
    <property type="nucleotide sequence ID" value="XM_020698539.1"/>
</dbReference>
<dbReference type="GeneID" id="110013024"/>
<dbReference type="InterPro" id="IPR016166">
    <property type="entry name" value="FAD-bd_PCMH"/>
</dbReference>
<evidence type="ECO:0000256" key="4">
    <source>
        <dbReference type="ARBA" id="ARBA00022589"/>
    </source>
</evidence>
<evidence type="ECO:0000259" key="11">
    <source>
        <dbReference type="PROSITE" id="PS51387"/>
    </source>
</evidence>
<dbReference type="SUPFAM" id="SSF56176">
    <property type="entry name" value="FAD-binding/transporter-associated domain-like"/>
    <property type="match status" value="1"/>
</dbReference>
<dbReference type="GO" id="GO:0071949">
    <property type="term" value="F:FAD binding"/>
    <property type="evidence" value="ECO:0007669"/>
    <property type="project" value="InterPro"/>
</dbReference>
<dbReference type="KEGG" id="sind:110013024"/>
<comment type="similarity">
    <text evidence="3">Belongs to the oxygen-dependent FAD-linked oxidoreductase family.</text>
</comment>
<dbReference type="Gene3D" id="3.40.462.20">
    <property type="match status" value="1"/>
</dbReference>
<evidence type="ECO:0000313" key="13">
    <source>
        <dbReference type="RefSeq" id="XP_020554198.1"/>
    </source>
</evidence>
<dbReference type="InterPro" id="IPR006093">
    <property type="entry name" value="Oxy_OxRdtase_FAD_BS"/>
</dbReference>
<keyword evidence="12" id="KW-1185">Reference proteome</keyword>
<evidence type="ECO:0000256" key="7">
    <source>
        <dbReference type="ARBA" id="ARBA00022827"/>
    </source>
</evidence>
<evidence type="ECO:0000256" key="8">
    <source>
        <dbReference type="ARBA" id="ARBA00023002"/>
    </source>
</evidence>
<evidence type="ECO:0000256" key="5">
    <source>
        <dbReference type="ARBA" id="ARBA00022630"/>
    </source>
</evidence>
<dbReference type="Pfam" id="PF08031">
    <property type="entry name" value="BBE"/>
    <property type="match status" value="1"/>
</dbReference>
<dbReference type="Gene3D" id="3.30.465.10">
    <property type="match status" value="1"/>
</dbReference>
<protein>
    <submittedName>
        <fullName evidence="13">Berberine bridge enzyme-like 18</fullName>
    </submittedName>
</protein>
<dbReference type="InterPro" id="IPR016169">
    <property type="entry name" value="FAD-bd_PCMH_sub2"/>
</dbReference>
<feature type="signal peptide" evidence="10">
    <location>
        <begin position="1"/>
        <end position="23"/>
    </location>
</feature>
<evidence type="ECO:0000256" key="10">
    <source>
        <dbReference type="SAM" id="SignalP"/>
    </source>
</evidence>
<gene>
    <name evidence="13" type="primary">LOC110013024</name>
</gene>
<keyword evidence="5" id="KW-0285">Flavoprotein</keyword>
<dbReference type="Pfam" id="PF01565">
    <property type="entry name" value="FAD_binding_4"/>
    <property type="match status" value="1"/>
</dbReference>
<name>A0A8M8V547_SESIN</name>
<dbReference type="PROSITE" id="PS51387">
    <property type="entry name" value="FAD_PCMH"/>
    <property type="match status" value="1"/>
</dbReference>
<dbReference type="AlphaFoldDB" id="A0A8M8V547"/>
<evidence type="ECO:0000256" key="2">
    <source>
        <dbReference type="ARBA" id="ARBA00004913"/>
    </source>
</evidence>
<dbReference type="InterPro" id="IPR016167">
    <property type="entry name" value="FAD-bd_PCMH_sub1"/>
</dbReference>
<keyword evidence="7" id="KW-0274">FAD</keyword>
<dbReference type="InterPro" id="IPR036318">
    <property type="entry name" value="FAD-bd_PCMH-like_sf"/>
</dbReference>
<accession>A0A8M8V547</accession>
<dbReference type="Proteomes" id="UP000504604">
    <property type="component" value="Linkage group LG12"/>
</dbReference>
<organism evidence="12 13">
    <name type="scientific">Sesamum indicum</name>
    <name type="common">Oriental sesame</name>
    <name type="synonym">Sesamum orientale</name>
    <dbReference type="NCBI Taxonomy" id="4182"/>
    <lineage>
        <taxon>Eukaryota</taxon>
        <taxon>Viridiplantae</taxon>
        <taxon>Streptophyta</taxon>
        <taxon>Embryophyta</taxon>
        <taxon>Tracheophyta</taxon>
        <taxon>Spermatophyta</taxon>
        <taxon>Magnoliopsida</taxon>
        <taxon>eudicotyledons</taxon>
        <taxon>Gunneridae</taxon>
        <taxon>Pentapetalae</taxon>
        <taxon>asterids</taxon>
        <taxon>lamiids</taxon>
        <taxon>Lamiales</taxon>
        <taxon>Pedaliaceae</taxon>
        <taxon>Sesamum</taxon>
    </lineage>
</organism>
<keyword evidence="4" id="KW-0017">Alkaloid metabolism</keyword>
<dbReference type="Gene3D" id="3.30.43.10">
    <property type="entry name" value="Uridine Diphospho-n-acetylenolpyruvylglucosamine Reductase, domain 2"/>
    <property type="match status" value="1"/>
</dbReference>
<comment type="pathway">
    <text evidence="2">Alkaloid biosynthesis.</text>
</comment>
<reference evidence="13" key="1">
    <citation type="submission" date="2025-08" db="UniProtKB">
        <authorList>
            <consortium name="RefSeq"/>
        </authorList>
    </citation>
    <scope>IDENTIFICATION</scope>
</reference>
<evidence type="ECO:0000256" key="1">
    <source>
        <dbReference type="ARBA" id="ARBA00001974"/>
    </source>
</evidence>